<reference evidence="2" key="1">
    <citation type="submission" date="2017-06" db="EMBL/GenBank/DDBJ databases">
        <authorList>
            <person name="Cremers G."/>
        </authorList>
    </citation>
    <scope>NUCLEOTIDE SEQUENCE [LARGE SCALE GENOMIC DNA]</scope>
</reference>
<organism evidence="1 2">
    <name type="scientific">Candidatus Methanoperedens nitratireducens</name>
    <dbReference type="NCBI Taxonomy" id="1392998"/>
    <lineage>
        <taxon>Archaea</taxon>
        <taxon>Methanobacteriati</taxon>
        <taxon>Methanobacteriota</taxon>
        <taxon>Stenosarchaea group</taxon>
        <taxon>Methanomicrobia</taxon>
        <taxon>Methanosarcinales</taxon>
        <taxon>ANME-2 cluster</taxon>
        <taxon>Candidatus Methanoperedentaceae</taxon>
        <taxon>Candidatus Methanoperedens</taxon>
    </lineage>
</organism>
<evidence type="ECO:0000313" key="2">
    <source>
        <dbReference type="Proteomes" id="UP000218615"/>
    </source>
</evidence>
<gene>
    <name evidence="1" type="ORF">MNV_50052</name>
</gene>
<evidence type="ECO:0000313" key="1">
    <source>
        <dbReference type="EMBL" id="SNQ61793.1"/>
    </source>
</evidence>
<protein>
    <submittedName>
        <fullName evidence="1">Uncharacterized protein</fullName>
    </submittedName>
</protein>
<proteinExistence type="predicted"/>
<dbReference type="RefSeq" id="WP_257000063.1">
    <property type="nucleotide sequence ID" value="NZ_FZMP01000196.1"/>
</dbReference>
<dbReference type="AlphaFoldDB" id="A0A284VRH0"/>
<accession>A0A284VRH0</accession>
<sequence>MDLFWSGLVNRASEHTWNGRRSQFSKVFEVAIQDMVIEKQEESV</sequence>
<keyword evidence="2" id="KW-1185">Reference proteome</keyword>
<dbReference type="Proteomes" id="UP000218615">
    <property type="component" value="Unassembled WGS sequence"/>
</dbReference>
<dbReference type="EMBL" id="FZMP01000196">
    <property type="protein sequence ID" value="SNQ61793.1"/>
    <property type="molecule type" value="Genomic_DNA"/>
</dbReference>
<name>A0A284VRH0_9EURY</name>